<evidence type="ECO:0000256" key="1">
    <source>
        <dbReference type="ARBA" id="ARBA00001947"/>
    </source>
</evidence>
<protein>
    <recommendedName>
        <fullName evidence="8">Peptidase M50 domain-containing protein</fullName>
    </recommendedName>
</protein>
<comment type="subcellular location">
    <subcellularLocation>
        <location evidence="2">Membrane</location>
        <topology evidence="2">Multi-pass membrane protein</topology>
    </subcellularLocation>
</comment>
<dbReference type="EMBL" id="LRFC01000038">
    <property type="protein sequence ID" value="KZE64000.1"/>
    <property type="molecule type" value="Genomic_DNA"/>
</dbReference>
<dbReference type="RefSeq" id="WP_066244932.1">
    <property type="nucleotide sequence ID" value="NZ_LRFC01000038.1"/>
</dbReference>
<dbReference type="Pfam" id="PF02163">
    <property type="entry name" value="Peptidase_M50"/>
    <property type="match status" value="1"/>
</dbReference>
<feature type="transmembrane region" description="Helical" evidence="7">
    <location>
        <begin position="12"/>
        <end position="32"/>
    </location>
</feature>
<evidence type="ECO:0000256" key="3">
    <source>
        <dbReference type="ARBA" id="ARBA00007931"/>
    </source>
</evidence>
<evidence type="ECO:0000256" key="2">
    <source>
        <dbReference type="ARBA" id="ARBA00004141"/>
    </source>
</evidence>
<dbReference type="InterPro" id="IPR008915">
    <property type="entry name" value="Peptidase_M50"/>
</dbReference>
<dbReference type="GO" id="GO:0016020">
    <property type="term" value="C:membrane"/>
    <property type="evidence" value="ECO:0007669"/>
    <property type="project" value="UniProtKB-SubCell"/>
</dbReference>
<keyword evidence="5 7" id="KW-1133">Transmembrane helix</keyword>
<evidence type="ECO:0000256" key="7">
    <source>
        <dbReference type="SAM" id="Phobius"/>
    </source>
</evidence>
<gene>
    <name evidence="9" type="ORF">AWM68_12880</name>
</gene>
<comment type="similarity">
    <text evidence="3">Belongs to the peptidase M50B family.</text>
</comment>
<dbReference type="GO" id="GO:0006508">
    <property type="term" value="P:proteolysis"/>
    <property type="evidence" value="ECO:0007669"/>
    <property type="project" value="InterPro"/>
</dbReference>
<accession>A0A165MZ69</accession>
<sequence>MFGFEDVWKFFFSFFLVLPIVTFIHEAGHLFFGKITGGKVRIHIGTGNRLFKIGPCNIRKLYFWDGWCEYENLKNHSRRHLVLVYLGGPLFTILSMLIVNMLIYMKVFEPGIFTYQFVYFSFYFAFFSLIPIEQNGYPTDGKAAWDVIKRKTFENNPLG</sequence>
<feature type="transmembrane region" description="Helical" evidence="7">
    <location>
        <begin position="82"/>
        <end position="105"/>
    </location>
</feature>
<organism evidence="9 10">
    <name type="scientific">Fictibacillus phosphorivorans</name>
    <dbReference type="NCBI Taxonomy" id="1221500"/>
    <lineage>
        <taxon>Bacteria</taxon>
        <taxon>Bacillati</taxon>
        <taxon>Bacillota</taxon>
        <taxon>Bacilli</taxon>
        <taxon>Bacillales</taxon>
        <taxon>Fictibacillaceae</taxon>
        <taxon>Fictibacillus</taxon>
    </lineage>
</organism>
<keyword evidence="4 7" id="KW-0812">Transmembrane</keyword>
<keyword evidence="6 7" id="KW-0472">Membrane</keyword>
<evidence type="ECO:0000313" key="10">
    <source>
        <dbReference type="Proteomes" id="UP000076567"/>
    </source>
</evidence>
<name>A0A165MZ69_9BACL</name>
<evidence type="ECO:0000256" key="4">
    <source>
        <dbReference type="ARBA" id="ARBA00022692"/>
    </source>
</evidence>
<evidence type="ECO:0000313" key="9">
    <source>
        <dbReference type="EMBL" id="KZE64000.1"/>
    </source>
</evidence>
<feature type="transmembrane region" description="Helical" evidence="7">
    <location>
        <begin position="111"/>
        <end position="132"/>
    </location>
</feature>
<dbReference type="Proteomes" id="UP000076567">
    <property type="component" value="Unassembled WGS sequence"/>
</dbReference>
<comment type="caution">
    <text evidence="9">The sequence shown here is derived from an EMBL/GenBank/DDBJ whole genome shotgun (WGS) entry which is preliminary data.</text>
</comment>
<comment type="cofactor">
    <cofactor evidence="1">
        <name>Zn(2+)</name>
        <dbReference type="ChEBI" id="CHEBI:29105"/>
    </cofactor>
</comment>
<proteinExistence type="inferred from homology"/>
<dbReference type="AlphaFoldDB" id="A0A165MZ69"/>
<evidence type="ECO:0000256" key="5">
    <source>
        <dbReference type="ARBA" id="ARBA00022989"/>
    </source>
</evidence>
<evidence type="ECO:0000259" key="8">
    <source>
        <dbReference type="Pfam" id="PF02163"/>
    </source>
</evidence>
<feature type="domain" description="Peptidase M50" evidence="8">
    <location>
        <begin position="14"/>
        <end position="107"/>
    </location>
</feature>
<keyword evidence="10" id="KW-1185">Reference proteome</keyword>
<dbReference type="OrthoDB" id="849477at2"/>
<evidence type="ECO:0000256" key="6">
    <source>
        <dbReference type="ARBA" id="ARBA00023136"/>
    </source>
</evidence>
<reference evidence="10" key="1">
    <citation type="submission" date="2016-01" db="EMBL/GenBank/DDBJ databases">
        <title>Draft genome of Chromobacterium sp. F49.</title>
        <authorList>
            <person name="Hong K.W."/>
        </authorList>
    </citation>
    <scope>NUCLEOTIDE SEQUENCE [LARGE SCALE GENOMIC DNA]</scope>
    <source>
        <strain evidence="10">P7IIIA</strain>
    </source>
</reference>